<sequence>MVSPKKKGTVTSKTVVSKALHKLRMVSPDVDTSGKYIGSMSEYDLGKRTKKSFSDGTKRKRSGSIINSIKNPFSTREQYHLLAAAVNNERNTMRPKVSSSSHSDSKARLHVPRVPSREHVSAATSLSSRRSEMLHSPYDHDLSALEKGELQLHREQSPLIPDHVADSTNYQSFVHVEQQPVITQGSMPMTPIPLPGHGSIHMTSQMQQNGQELSCRKTHLNRFLTHLYEKYPSYLTGFVVILMFAGSMYSISTGKGTRYITAAMKATLCWLLGSNTADLIFGDGFCEFDFQGHTQSLN</sequence>
<reference evidence="3 4" key="1">
    <citation type="submission" date="2016-01" db="EMBL/GenBank/DDBJ databases">
        <title>Genome sequence of the yeast Holleya sinecauda.</title>
        <authorList>
            <person name="Dietrich F.S."/>
        </authorList>
    </citation>
    <scope>NUCLEOTIDE SEQUENCE [LARGE SCALE GENOMIC DNA]</scope>
    <source>
        <strain evidence="3 4">ATCC 58844</strain>
    </source>
</reference>
<dbReference type="GeneID" id="28724322"/>
<evidence type="ECO:0000313" key="3">
    <source>
        <dbReference type="EMBL" id="AMD21046.1"/>
    </source>
</evidence>
<gene>
    <name evidence="3" type="ORF">AW171_hschr52979</name>
</gene>
<proteinExistence type="predicted"/>
<feature type="region of interest" description="Disordered" evidence="1">
    <location>
        <begin position="49"/>
        <end position="68"/>
    </location>
</feature>
<feature type="transmembrane region" description="Helical" evidence="2">
    <location>
        <begin position="231"/>
        <end position="251"/>
    </location>
</feature>
<feature type="region of interest" description="Disordered" evidence="1">
    <location>
        <begin position="88"/>
        <end position="132"/>
    </location>
</feature>
<dbReference type="EMBL" id="CP014245">
    <property type="protein sequence ID" value="AMD21046.1"/>
    <property type="molecule type" value="Genomic_DNA"/>
</dbReference>
<dbReference type="AlphaFoldDB" id="A0A120K2C0"/>
<keyword evidence="2" id="KW-0812">Transmembrane</keyword>
<evidence type="ECO:0000313" key="4">
    <source>
        <dbReference type="Proteomes" id="UP000243052"/>
    </source>
</evidence>
<dbReference type="RefSeq" id="XP_017988042.1">
    <property type="nucleotide sequence ID" value="XM_018132677.1"/>
</dbReference>
<keyword evidence="2" id="KW-1133">Transmembrane helix</keyword>
<protein>
    <submittedName>
        <fullName evidence="3">HEL235Cp</fullName>
    </submittedName>
</protein>
<name>A0A120K2C0_9SACH</name>
<dbReference type="Proteomes" id="UP000243052">
    <property type="component" value="Chromosome v"/>
</dbReference>
<organism evidence="3 4">
    <name type="scientific">Eremothecium sinecaudum</name>
    <dbReference type="NCBI Taxonomy" id="45286"/>
    <lineage>
        <taxon>Eukaryota</taxon>
        <taxon>Fungi</taxon>
        <taxon>Dikarya</taxon>
        <taxon>Ascomycota</taxon>
        <taxon>Saccharomycotina</taxon>
        <taxon>Saccharomycetes</taxon>
        <taxon>Saccharomycetales</taxon>
        <taxon>Saccharomycetaceae</taxon>
        <taxon>Eremothecium</taxon>
    </lineage>
</organism>
<keyword evidence="2" id="KW-0472">Membrane</keyword>
<evidence type="ECO:0000256" key="1">
    <source>
        <dbReference type="SAM" id="MobiDB-lite"/>
    </source>
</evidence>
<evidence type="ECO:0000256" key="2">
    <source>
        <dbReference type="SAM" id="Phobius"/>
    </source>
</evidence>
<accession>A0A120K2C0</accession>
<dbReference type="OrthoDB" id="4068529at2759"/>
<keyword evidence="4" id="KW-1185">Reference proteome</keyword>